<dbReference type="InterPro" id="IPR003382">
    <property type="entry name" value="Flavoprotein"/>
</dbReference>
<organism evidence="5">
    <name type="scientific">marine metagenome</name>
    <dbReference type="NCBI Taxonomy" id="408172"/>
    <lineage>
        <taxon>unclassified sequences</taxon>
        <taxon>metagenomes</taxon>
        <taxon>ecological metagenomes</taxon>
    </lineage>
</organism>
<dbReference type="HAMAP" id="MF_02225">
    <property type="entry name" value="CoaBC"/>
    <property type="match status" value="1"/>
</dbReference>
<evidence type="ECO:0000313" key="5">
    <source>
        <dbReference type="EMBL" id="SVA97095.1"/>
    </source>
</evidence>
<dbReference type="Pfam" id="PF02441">
    <property type="entry name" value="Flavoprotein"/>
    <property type="match status" value="1"/>
</dbReference>
<protein>
    <recommendedName>
        <fullName evidence="6">Flavoprotein domain-containing protein</fullName>
    </recommendedName>
</protein>
<dbReference type="PANTHER" id="PTHR14359">
    <property type="entry name" value="HOMO-OLIGOMERIC FLAVIN CONTAINING CYS DECARBOXYLASE FAMILY"/>
    <property type="match status" value="1"/>
</dbReference>
<dbReference type="EMBL" id="UINC01024102">
    <property type="protein sequence ID" value="SVA97095.1"/>
    <property type="molecule type" value="Genomic_DNA"/>
</dbReference>
<dbReference type="InterPro" id="IPR005252">
    <property type="entry name" value="CoaBC"/>
</dbReference>
<feature type="domain" description="Flavoprotein" evidence="3">
    <location>
        <begin position="8"/>
        <end position="179"/>
    </location>
</feature>
<name>A0A382A6D1_9ZZZZ</name>
<evidence type="ECO:0000256" key="2">
    <source>
        <dbReference type="ARBA" id="ARBA00023239"/>
    </source>
</evidence>
<evidence type="ECO:0000256" key="1">
    <source>
        <dbReference type="ARBA" id="ARBA00022793"/>
    </source>
</evidence>
<dbReference type="GO" id="GO:0071513">
    <property type="term" value="C:phosphopantothenoylcysteine decarboxylase complex"/>
    <property type="evidence" value="ECO:0007669"/>
    <property type="project" value="TreeGrafter"/>
</dbReference>
<gene>
    <name evidence="5" type="ORF">METZ01_LOCUS149949</name>
</gene>
<dbReference type="GO" id="GO:0010181">
    <property type="term" value="F:FMN binding"/>
    <property type="evidence" value="ECO:0007669"/>
    <property type="project" value="InterPro"/>
</dbReference>
<evidence type="ECO:0000259" key="4">
    <source>
        <dbReference type="Pfam" id="PF04127"/>
    </source>
</evidence>
<dbReference type="SUPFAM" id="SSF52507">
    <property type="entry name" value="Homo-oligomeric flavin-containing Cys decarboxylases, HFCD"/>
    <property type="match status" value="1"/>
</dbReference>
<keyword evidence="2" id="KW-0456">Lyase</keyword>
<dbReference type="GO" id="GO:0015941">
    <property type="term" value="P:pantothenate catabolic process"/>
    <property type="evidence" value="ECO:0007669"/>
    <property type="project" value="InterPro"/>
</dbReference>
<dbReference type="InterPro" id="IPR035929">
    <property type="entry name" value="CoaB-like_sf"/>
</dbReference>
<keyword evidence="1" id="KW-0210">Decarboxylase</keyword>
<reference evidence="5" key="1">
    <citation type="submission" date="2018-05" db="EMBL/GenBank/DDBJ databases">
        <authorList>
            <person name="Lanie J.A."/>
            <person name="Ng W.-L."/>
            <person name="Kazmierczak K.M."/>
            <person name="Andrzejewski T.M."/>
            <person name="Davidsen T.M."/>
            <person name="Wayne K.J."/>
            <person name="Tettelin H."/>
            <person name="Glass J.I."/>
            <person name="Rusch D."/>
            <person name="Podicherti R."/>
            <person name="Tsui H.-C.T."/>
            <person name="Winkler M.E."/>
        </authorList>
    </citation>
    <scope>NUCLEOTIDE SEQUENCE</scope>
</reference>
<evidence type="ECO:0008006" key="6">
    <source>
        <dbReference type="Google" id="ProtNLM"/>
    </source>
</evidence>
<dbReference type="InterPro" id="IPR036551">
    <property type="entry name" value="Flavin_trans-like"/>
</dbReference>
<dbReference type="AlphaFoldDB" id="A0A382A6D1"/>
<sequence length="396" mass="42373">MAMILNNKRILLGVSGSIASYKALDLTSKLVQSGAIVDVIMTEAACKFITPLSFQSISRRPVFTNLWDSGHGDIGHIAMGNSTDLAVIAPATANMIAKLAHGLADDLLTTTMLATKAKVIIAPAMDGNMYYHPLVQENINKLVKMGVIIVGPNEGRLASGLVSKGRLAEPYEILGHIRAVLGKEGDLKGKKIIVTAGGTQEPIDPVRIISNHSSGKMGYALAEVARDRGAEVTLVTAATSLPMPVSMEIVPVKTAADMQIAVNQSLKNADALIMAAAIADFRPDIESNQKLKSDKQHLNLSLTKNPDILGTVKGNFIKVGFAAETQSLETNARKKLLEKDLDFIVANNVIEIDSGFGSDTNRVVILDKKGDISALPTLPKEEIAERILDRIVEIIQ</sequence>
<dbReference type="Gene3D" id="3.40.50.10300">
    <property type="entry name" value="CoaB-like"/>
    <property type="match status" value="1"/>
</dbReference>
<dbReference type="Gene3D" id="3.40.50.1950">
    <property type="entry name" value="Flavin prenyltransferase-like"/>
    <property type="match status" value="1"/>
</dbReference>
<dbReference type="GO" id="GO:0015937">
    <property type="term" value="P:coenzyme A biosynthetic process"/>
    <property type="evidence" value="ECO:0007669"/>
    <property type="project" value="InterPro"/>
</dbReference>
<dbReference type="NCBIfam" id="TIGR00521">
    <property type="entry name" value="coaBC_dfp"/>
    <property type="match status" value="1"/>
</dbReference>
<feature type="domain" description="DNA/pantothenate metabolism flavoprotein C-terminal" evidence="4">
    <location>
        <begin position="187"/>
        <end position="393"/>
    </location>
</feature>
<accession>A0A382A6D1</accession>
<dbReference type="SUPFAM" id="SSF102645">
    <property type="entry name" value="CoaB-like"/>
    <property type="match status" value="1"/>
</dbReference>
<dbReference type="GO" id="GO:0004633">
    <property type="term" value="F:phosphopantothenoylcysteine decarboxylase activity"/>
    <property type="evidence" value="ECO:0007669"/>
    <property type="project" value="InterPro"/>
</dbReference>
<proteinExistence type="inferred from homology"/>
<dbReference type="PANTHER" id="PTHR14359:SF6">
    <property type="entry name" value="PHOSPHOPANTOTHENOYLCYSTEINE DECARBOXYLASE"/>
    <property type="match status" value="1"/>
</dbReference>
<dbReference type="Pfam" id="PF04127">
    <property type="entry name" value="DFP"/>
    <property type="match status" value="1"/>
</dbReference>
<dbReference type="GO" id="GO:0004632">
    <property type="term" value="F:phosphopantothenate--cysteine ligase activity"/>
    <property type="evidence" value="ECO:0007669"/>
    <property type="project" value="InterPro"/>
</dbReference>
<dbReference type="InterPro" id="IPR007085">
    <property type="entry name" value="DNA/pantothenate-metab_flavo_C"/>
</dbReference>
<evidence type="ECO:0000259" key="3">
    <source>
        <dbReference type="Pfam" id="PF02441"/>
    </source>
</evidence>